<keyword evidence="3" id="KW-1185">Reference proteome</keyword>
<feature type="coiled-coil region" evidence="1">
    <location>
        <begin position="148"/>
        <end position="245"/>
    </location>
</feature>
<reference evidence="2" key="1">
    <citation type="submission" date="2023-10" db="EMBL/GenBank/DDBJ databases">
        <authorList>
            <person name="Chen Y."/>
            <person name="Shah S."/>
            <person name="Dougan E. K."/>
            <person name="Thang M."/>
            <person name="Chan C."/>
        </authorList>
    </citation>
    <scope>NUCLEOTIDE SEQUENCE [LARGE SCALE GENOMIC DNA]</scope>
</reference>
<sequence length="528" mass="57862">MWGRLAGGGICVSIFHGSLKTCTCALCPMPSKVTAKDLRGGAARYLCDPFHLHHQRCTYAVSIFTCTPRSTSAATHLWLQCLSVPACLLPLAFVMSTAVPPLVSRAPCHVDSALHMVYAAEEAGEAAAAVEELRRLLRLSEARERLLGEEERQAAQDLEAEEAECEAQARLLKLLEEQRAADGDPDEDDPSAATALLELLQEELTAEQQELSAQEAAALERRGRAREEQREIDEIHAEIAETSEANDWLMSELDALPQPSCLWGRWWRAKHKRSHEHKLLVIARESAFPFGPSPFAAAMAVDMSAIQATLDAQLVKIEKTIDDKLEAKVSGLAATVGVQGQMRKEITDRLEKSETRLNAMEQMAQVNSRLPPFVNSQGGKRRAVDSSAGDGRRTPRGLTCHLMYSGKLYVVVVKEIARGTTGPAAPAYQCLKSVLHCRRVLGFLFALKINGYVMPFLWWRQFALERPTLSCPACGAAISPHLTGVYAHSNSLAMPNSLVAFRLSGTAMIAVRSALTLGLKMMLETLLQ</sequence>
<protein>
    <submittedName>
        <fullName evidence="2">Uncharacterized protein</fullName>
    </submittedName>
</protein>
<dbReference type="Proteomes" id="UP001189429">
    <property type="component" value="Unassembled WGS sequence"/>
</dbReference>
<keyword evidence="1" id="KW-0175">Coiled coil</keyword>
<proteinExistence type="predicted"/>
<evidence type="ECO:0000313" key="3">
    <source>
        <dbReference type="Proteomes" id="UP001189429"/>
    </source>
</evidence>
<name>A0ABN9WMC3_9DINO</name>
<accession>A0ABN9WMC3</accession>
<gene>
    <name evidence="2" type="ORF">PCOR1329_LOCUS68729</name>
</gene>
<evidence type="ECO:0000313" key="2">
    <source>
        <dbReference type="EMBL" id="CAK0887758.1"/>
    </source>
</evidence>
<evidence type="ECO:0000256" key="1">
    <source>
        <dbReference type="SAM" id="Coils"/>
    </source>
</evidence>
<dbReference type="EMBL" id="CAUYUJ010018982">
    <property type="protein sequence ID" value="CAK0887758.1"/>
    <property type="molecule type" value="Genomic_DNA"/>
</dbReference>
<organism evidence="2 3">
    <name type="scientific">Prorocentrum cordatum</name>
    <dbReference type="NCBI Taxonomy" id="2364126"/>
    <lineage>
        <taxon>Eukaryota</taxon>
        <taxon>Sar</taxon>
        <taxon>Alveolata</taxon>
        <taxon>Dinophyceae</taxon>
        <taxon>Prorocentrales</taxon>
        <taxon>Prorocentraceae</taxon>
        <taxon>Prorocentrum</taxon>
    </lineage>
</organism>
<comment type="caution">
    <text evidence="2">The sequence shown here is derived from an EMBL/GenBank/DDBJ whole genome shotgun (WGS) entry which is preliminary data.</text>
</comment>